<dbReference type="Proteomes" id="UP001521181">
    <property type="component" value="Unassembled WGS sequence"/>
</dbReference>
<feature type="domain" description="HTH araC/xylS-type" evidence="4">
    <location>
        <begin position="213"/>
        <end position="312"/>
    </location>
</feature>
<dbReference type="SUPFAM" id="SSF46689">
    <property type="entry name" value="Homeodomain-like"/>
    <property type="match status" value="1"/>
</dbReference>
<dbReference type="PROSITE" id="PS00041">
    <property type="entry name" value="HTH_ARAC_FAMILY_1"/>
    <property type="match status" value="1"/>
</dbReference>
<evidence type="ECO:0000313" key="5">
    <source>
        <dbReference type="EMBL" id="MCE5972743.1"/>
    </source>
</evidence>
<dbReference type="Pfam" id="PF14525">
    <property type="entry name" value="AraC_binding_2"/>
    <property type="match status" value="1"/>
</dbReference>
<dbReference type="InterPro" id="IPR020449">
    <property type="entry name" value="Tscrpt_reg_AraC-type_HTH"/>
</dbReference>
<dbReference type="PRINTS" id="PR00032">
    <property type="entry name" value="HTHARAC"/>
</dbReference>
<keyword evidence="6" id="KW-1185">Reference proteome</keyword>
<dbReference type="PROSITE" id="PS01124">
    <property type="entry name" value="HTH_ARAC_FAMILY_2"/>
    <property type="match status" value="1"/>
</dbReference>
<dbReference type="InterPro" id="IPR050204">
    <property type="entry name" value="AraC_XylS_family_regulators"/>
</dbReference>
<keyword evidence="1" id="KW-0805">Transcription regulation</keyword>
<dbReference type="PANTHER" id="PTHR46796:SF6">
    <property type="entry name" value="ARAC SUBFAMILY"/>
    <property type="match status" value="1"/>
</dbReference>
<evidence type="ECO:0000313" key="6">
    <source>
        <dbReference type="Proteomes" id="UP001521181"/>
    </source>
</evidence>
<dbReference type="Pfam" id="PF12833">
    <property type="entry name" value="HTH_18"/>
    <property type="match status" value="1"/>
</dbReference>
<name>A0ABS8YTH1_9RHOB</name>
<proteinExistence type="predicted"/>
<evidence type="ECO:0000259" key="4">
    <source>
        <dbReference type="PROSITE" id="PS01124"/>
    </source>
</evidence>
<keyword evidence="3" id="KW-0804">Transcription</keyword>
<sequence>MELTAHSTAQIEPAHRSAHWNRVIAETYFPLHLTFRDAGSFSGLLEKRQMGHVSLSRLVTEPLQYERRPTHISYADDEEYLITVPRLSPVEFRQLGREVRCDPGGFILERGDEPYRFSYGAPNELGVLKISKRALSEKLRDPDRLCARVFDASEGLPALFTQMMAQLQALPATEARAADILGRQLIEVLALALDDQIDRDEGVRTAVRAGHLRRAEQIIRQNLSNPNLAPDLVADACGISKRYLHELFSDTNKTVSQFIRDERLIAARDMIGSSLHVPMAEIAYRFGFSDQAQFSRLFRAMFGQTPSDWRRNARKA</sequence>
<dbReference type="InterPro" id="IPR018060">
    <property type="entry name" value="HTH_AraC"/>
</dbReference>
<dbReference type="InterPro" id="IPR009057">
    <property type="entry name" value="Homeodomain-like_sf"/>
</dbReference>
<protein>
    <submittedName>
        <fullName evidence="5">Helix-turn-helix domain-containing protein</fullName>
    </submittedName>
</protein>
<reference evidence="5 6" key="1">
    <citation type="submission" date="2021-12" db="EMBL/GenBank/DDBJ databases">
        <title>Sinirhodobacter sp. WL0062 is a bacterium isolated from seawater.</title>
        <authorList>
            <person name="Wang L."/>
            <person name="He W."/>
            <person name="Zhang D.-F."/>
        </authorList>
    </citation>
    <scope>NUCLEOTIDE SEQUENCE [LARGE SCALE GENOMIC DNA]</scope>
    <source>
        <strain evidence="5 6">WL0062</strain>
    </source>
</reference>
<accession>A0ABS8YTH1</accession>
<dbReference type="EMBL" id="JAJUOS010000002">
    <property type="protein sequence ID" value="MCE5972743.1"/>
    <property type="molecule type" value="Genomic_DNA"/>
</dbReference>
<dbReference type="InterPro" id="IPR018062">
    <property type="entry name" value="HTH_AraC-typ_CS"/>
</dbReference>
<evidence type="ECO:0000256" key="2">
    <source>
        <dbReference type="ARBA" id="ARBA00023125"/>
    </source>
</evidence>
<dbReference type="SMART" id="SM00342">
    <property type="entry name" value="HTH_ARAC"/>
    <property type="match status" value="1"/>
</dbReference>
<organism evidence="5 6">
    <name type="scientific">Rhodobacter flavimaris</name>
    <dbReference type="NCBI Taxonomy" id="2907145"/>
    <lineage>
        <taxon>Bacteria</taxon>
        <taxon>Pseudomonadati</taxon>
        <taxon>Pseudomonadota</taxon>
        <taxon>Alphaproteobacteria</taxon>
        <taxon>Rhodobacterales</taxon>
        <taxon>Rhodobacter group</taxon>
        <taxon>Rhodobacter</taxon>
    </lineage>
</organism>
<dbReference type="RefSeq" id="WP_233675751.1">
    <property type="nucleotide sequence ID" value="NZ_JAJUOS010000002.1"/>
</dbReference>
<dbReference type="InterPro" id="IPR035418">
    <property type="entry name" value="AraC-bd_2"/>
</dbReference>
<dbReference type="PANTHER" id="PTHR46796">
    <property type="entry name" value="HTH-TYPE TRANSCRIPTIONAL ACTIVATOR RHAS-RELATED"/>
    <property type="match status" value="1"/>
</dbReference>
<evidence type="ECO:0000256" key="1">
    <source>
        <dbReference type="ARBA" id="ARBA00023015"/>
    </source>
</evidence>
<dbReference type="Gene3D" id="1.10.10.60">
    <property type="entry name" value="Homeodomain-like"/>
    <property type="match status" value="1"/>
</dbReference>
<gene>
    <name evidence="5" type="ORF">LZA78_04540</name>
</gene>
<comment type="caution">
    <text evidence="5">The sequence shown here is derived from an EMBL/GenBank/DDBJ whole genome shotgun (WGS) entry which is preliminary data.</text>
</comment>
<evidence type="ECO:0000256" key="3">
    <source>
        <dbReference type="ARBA" id="ARBA00023163"/>
    </source>
</evidence>
<keyword evidence="2" id="KW-0238">DNA-binding</keyword>